<comment type="similarity">
    <text evidence="1">Belongs to the STXBP/unc-18/SEC1 family.</text>
</comment>
<dbReference type="AlphaFoldDB" id="A0A7J7ID74"/>
<feature type="region of interest" description="Disordered" evidence="2">
    <location>
        <begin position="550"/>
        <end position="571"/>
    </location>
</feature>
<dbReference type="InterPro" id="IPR001619">
    <property type="entry name" value="Sec1-like"/>
</dbReference>
<gene>
    <name evidence="3" type="primary">SCFD1_1</name>
    <name evidence="3" type="ORF">F1559_000200</name>
</gene>
<dbReference type="SUPFAM" id="SSF56815">
    <property type="entry name" value="Sec1/munc18-like (SM) proteins"/>
    <property type="match status" value="1"/>
</dbReference>
<evidence type="ECO:0000313" key="3">
    <source>
        <dbReference type="EMBL" id="KAF6000629.1"/>
    </source>
</evidence>
<dbReference type="InterPro" id="IPR036045">
    <property type="entry name" value="Sec1-like_sf"/>
</dbReference>
<dbReference type="GO" id="GO:0016192">
    <property type="term" value="P:vesicle-mediated transport"/>
    <property type="evidence" value="ECO:0007669"/>
    <property type="project" value="InterPro"/>
</dbReference>
<name>A0A7J7ID74_9RHOD</name>
<dbReference type="InterPro" id="IPR043154">
    <property type="entry name" value="Sec-1-like_dom1"/>
</dbReference>
<dbReference type="Pfam" id="PF00995">
    <property type="entry name" value="Sec1"/>
    <property type="match status" value="1"/>
</dbReference>
<dbReference type="Gene3D" id="1.25.40.60">
    <property type="match status" value="1"/>
</dbReference>
<dbReference type="InterPro" id="IPR027482">
    <property type="entry name" value="Sec1-like_dom2"/>
</dbReference>
<protein>
    <submittedName>
        <fullName evidence="3">Sec1 domain containing protein 1</fullName>
    </submittedName>
</protein>
<dbReference type="Gene3D" id="3.40.50.1910">
    <property type="match status" value="1"/>
</dbReference>
<evidence type="ECO:0000256" key="2">
    <source>
        <dbReference type="SAM" id="MobiDB-lite"/>
    </source>
</evidence>
<proteinExistence type="inferred from homology"/>
<reference evidence="3 4" key="1">
    <citation type="journal article" date="2020" name="J. Phycol.">
        <title>Comparative genome analysis reveals Cyanidiococcus gen. nov., a new extremophilic red algal genus sister to Cyanidioschyzon (Cyanidioschyzonaceae, Rhodophyta).</title>
        <authorList>
            <person name="Liu S.-L."/>
            <person name="Chiang Y.-R."/>
            <person name="Yoon H.S."/>
            <person name="Fu H.-Y."/>
        </authorList>
    </citation>
    <scope>NUCLEOTIDE SEQUENCE [LARGE SCALE GENOMIC DNA]</scope>
    <source>
        <strain evidence="3 4">THAL066</strain>
    </source>
</reference>
<comment type="caution">
    <text evidence="3">The sequence shown here is derived from an EMBL/GenBank/DDBJ whole genome shotgun (WGS) entry which is preliminary data.</text>
</comment>
<evidence type="ECO:0000313" key="4">
    <source>
        <dbReference type="Proteomes" id="UP000530660"/>
    </source>
</evidence>
<dbReference type="Gene3D" id="3.40.50.2060">
    <property type="match status" value="1"/>
</dbReference>
<evidence type="ECO:0000256" key="1">
    <source>
        <dbReference type="ARBA" id="ARBA00009884"/>
    </source>
</evidence>
<keyword evidence="4" id="KW-1185">Reference proteome</keyword>
<organism evidence="3 4">
    <name type="scientific">Cyanidiococcus yangmingshanensis</name>
    <dbReference type="NCBI Taxonomy" id="2690220"/>
    <lineage>
        <taxon>Eukaryota</taxon>
        <taxon>Rhodophyta</taxon>
        <taxon>Bangiophyceae</taxon>
        <taxon>Cyanidiales</taxon>
        <taxon>Cyanidiaceae</taxon>
        <taxon>Cyanidiococcus</taxon>
    </lineage>
</organism>
<dbReference type="InterPro" id="IPR043127">
    <property type="entry name" value="Sec-1-like_dom3a"/>
</dbReference>
<dbReference type="Proteomes" id="UP000530660">
    <property type="component" value="Unassembled WGS sequence"/>
</dbReference>
<dbReference type="EMBL" id="VWRR01000018">
    <property type="protein sequence ID" value="KAF6000629.1"/>
    <property type="molecule type" value="Genomic_DNA"/>
</dbReference>
<accession>A0A7J7ID74</accession>
<dbReference type="OrthoDB" id="10251230at2759"/>
<sequence>MLPRVEPSRESKTSAGLRVYANSWFSLRDRQKTILREALGRSHLGNAPTDECRDVLLSGAVHTDSSLDDTISPTRESELDASSEDFWKVLVIDQHARELLAPVLKVPELRACGVTLHLGLESARQPIPDVPAVYVIQPMDQNVQIVIQDCKEDRYARCSICFISSVRREQLERLADALARAGRIQSVTRVIDLYCGYVCLKRNLFTMMPCVASRSFRRLFGTQANEMTIQSAVAEIVEALFAVCMIAQQLCVKLWEYLHTPGGAELFRERHEAGLPPLRRPLLALLDRNLDLAIMLHHGWTYEVLIHELLPYELNRVSLPLEKPGSDRTRYDLDDESDPFWAENASLPFPQVAEHIESALTAYRAQIQEINVRTGASSGFQQLLTDTMDEAQLEAITQATGTSTRDLAEAVAELPRLTRRKRQLDMHTNIASALLERIKTRELDSLFQLEDSLFAKPASVSMAPIEKLIRSASRLEAKAARDQSITPSNMSSSEQRGIDCLRLLLIYLLLSPTGVSQAKLEEYRRLLDACGCPTEAIDYVIRQRAATLRPMQQLEHPRDRGEQSPTRQGSASMISRLGTAAGGGKDMFESLVNRVYEHGHKGLMQLASTVKGLIPTSRSSIVTRVVDAWMQHPSVEGTSSAPVTARDIELSSGPVDALASLLLDPLVARDGRGSERSASPPSLPFTEAIVFMVGGGNFVEWENLTAHIHGERQLIYGTTEMLSPETFVKELAAAVRPPSPLNGSHVDAGSAKAA</sequence>
<dbReference type="Gene3D" id="3.90.830.10">
    <property type="entry name" value="Syntaxin Binding Protein 1, Chain A, domain 2"/>
    <property type="match status" value="1"/>
</dbReference>
<dbReference type="PIRSF" id="PIRSF005715">
    <property type="entry name" value="VPS45_Sec1"/>
    <property type="match status" value="1"/>
</dbReference>
<dbReference type="PANTHER" id="PTHR11679">
    <property type="entry name" value="VESICLE PROTEIN SORTING-ASSOCIATED"/>
    <property type="match status" value="1"/>
</dbReference>